<evidence type="ECO:0000256" key="11">
    <source>
        <dbReference type="RuleBase" id="RU364064"/>
    </source>
</evidence>
<dbReference type="Pfam" id="PF02867">
    <property type="entry name" value="Ribonuc_red_lgC"/>
    <property type="match status" value="2"/>
</dbReference>
<organism evidence="15 16">
    <name type="scientific">Streptomyces dioscori</name>
    <dbReference type="NCBI Taxonomy" id="2109333"/>
    <lineage>
        <taxon>Bacteria</taxon>
        <taxon>Bacillati</taxon>
        <taxon>Actinomycetota</taxon>
        <taxon>Actinomycetes</taxon>
        <taxon>Kitasatosporales</taxon>
        <taxon>Streptomycetaceae</taxon>
        <taxon>Streptomyces</taxon>
        <taxon>Streptomyces aurantiacus group</taxon>
    </lineage>
</organism>
<evidence type="ECO:0000256" key="8">
    <source>
        <dbReference type="ARBA" id="ARBA00023157"/>
    </source>
</evidence>
<evidence type="ECO:0000256" key="5">
    <source>
        <dbReference type="ARBA" id="ARBA00022741"/>
    </source>
</evidence>
<evidence type="ECO:0000256" key="6">
    <source>
        <dbReference type="ARBA" id="ARBA00023002"/>
    </source>
</evidence>
<keyword evidence="3 11" id="KW-0846">Cobalamin</keyword>
<dbReference type="PANTHER" id="PTHR43371:SF1">
    <property type="entry name" value="RIBONUCLEOSIDE-DIPHOSPHATE REDUCTASE"/>
    <property type="match status" value="1"/>
</dbReference>
<sequence>MARAVRGRTASRGDRLGGPEPCEGTPRSARTTVNISVLEGKLGRRTATRTGSVRTETAEEILDRVAGTLGGVESRYTSASAAHHWAARFRAMMAENRFLPSGRVLNNCGTRQGQLASCFVLPLPDEFAGIFDTLGLAAACHRTGGGTGFDLSALRESGAGISSAEAAGASGPVSWLHLFDTETKVTMQGGKMRGANLASLSVRHPDIFAFLDAKARVGDLSNFNISVSVDDAFMRALAAGEEIALVRPQDGRAVRTVPAAEIWERLAQNAWRTGDPGVLFPDTVNRANPLAGHLGPIRTTNPCGEQTLYPYEASNLGSVNLAAFGRGGHIDWPALEQTVADATRLLDNAIDASRYPDPRITGMAHANRRLGLGVMGFADLLVGLGIPYDSQSTLTLIDELGSRIREVTREASRQLALERGSFPNWEHTGWSRPARNCGITTVAPTGTISMVAGCSAGIEPRFSAVWNKDVLTEDGVTFVDEELLADVRRSTGLAAEDALDLVRTKALADLPLAAGARARYRYAHHISPAWHVRVAARWQRHVDNAVSKTVNLPYSATASDAAEVYRLSWELGCKGTSLYRQGSRDQDLMETRVAAETPGAAEIRGAAEDRVSAEDRGSAEDRFRQSRALLAGRANTVVG</sequence>
<dbReference type="GO" id="GO:0009263">
    <property type="term" value="P:deoxyribonucleotide biosynthetic process"/>
    <property type="evidence" value="ECO:0007669"/>
    <property type="project" value="UniProtKB-KW"/>
</dbReference>
<keyword evidence="9 11" id="KW-0170">Cobalt</keyword>
<keyword evidence="8" id="KW-1015">Disulfide bond</keyword>
<dbReference type="Pfam" id="PF00317">
    <property type="entry name" value="Ribonuc_red_lgN"/>
    <property type="match status" value="1"/>
</dbReference>
<evidence type="ECO:0000256" key="9">
    <source>
        <dbReference type="ARBA" id="ARBA00023285"/>
    </source>
</evidence>
<dbReference type="PANTHER" id="PTHR43371">
    <property type="entry name" value="VITAMIN B12-DEPENDENT RIBONUCLEOTIDE REDUCTASE"/>
    <property type="match status" value="1"/>
</dbReference>
<protein>
    <recommendedName>
        <fullName evidence="11">Vitamin B12-dependent ribonucleotide reductase</fullName>
        <ecNumber evidence="11">1.17.4.1</ecNumber>
    </recommendedName>
</protein>
<evidence type="ECO:0000256" key="4">
    <source>
        <dbReference type="ARBA" id="ARBA00022634"/>
    </source>
</evidence>
<dbReference type="EMBL" id="PYBJ01000016">
    <property type="protein sequence ID" value="PSM40854.1"/>
    <property type="molecule type" value="Genomic_DNA"/>
</dbReference>
<comment type="cofactor">
    <cofactor evidence="1 11">
        <name>adenosylcob(III)alamin</name>
        <dbReference type="ChEBI" id="CHEBI:18408"/>
    </cofactor>
</comment>
<keyword evidence="4 11" id="KW-0237">DNA synthesis</keyword>
<feature type="domain" description="Ribonucleotide reductase large subunit C-terminal" evidence="14">
    <location>
        <begin position="434"/>
        <end position="579"/>
    </location>
</feature>
<evidence type="ECO:0000256" key="7">
    <source>
        <dbReference type="ARBA" id="ARBA00023116"/>
    </source>
</evidence>
<dbReference type="CDD" id="cd02888">
    <property type="entry name" value="RNR_II_dimer"/>
    <property type="match status" value="1"/>
</dbReference>
<evidence type="ECO:0000256" key="3">
    <source>
        <dbReference type="ARBA" id="ARBA00022628"/>
    </source>
</evidence>
<dbReference type="AlphaFoldDB" id="A0A2P8Q3P3"/>
<accession>A0A2P8Q3P3</accession>
<dbReference type="InterPro" id="IPR050862">
    <property type="entry name" value="RdRp_reductase_class-2"/>
</dbReference>
<dbReference type="EC" id="1.17.4.1" evidence="11"/>
<dbReference type="InterPro" id="IPR013344">
    <property type="entry name" value="RNR_NrdJ/NrdZ"/>
</dbReference>
<keyword evidence="5 11" id="KW-0547">Nucleotide-binding</keyword>
<dbReference type="InterPro" id="IPR000788">
    <property type="entry name" value="RNR_lg_C"/>
</dbReference>
<evidence type="ECO:0000259" key="13">
    <source>
        <dbReference type="Pfam" id="PF00317"/>
    </source>
</evidence>
<dbReference type="PRINTS" id="PR01183">
    <property type="entry name" value="RIBORDTASEM1"/>
</dbReference>
<evidence type="ECO:0000259" key="14">
    <source>
        <dbReference type="Pfam" id="PF02867"/>
    </source>
</evidence>
<reference evidence="15 16" key="1">
    <citation type="submission" date="2018-03" db="EMBL/GenBank/DDBJ databases">
        <title>Streptomyces dioscori sp. nov., a novel endophytic actinobacterium isolated from bulbil of Dioscorea bulbifera L.</title>
        <authorList>
            <person name="Zhikuan W."/>
        </authorList>
    </citation>
    <scope>NUCLEOTIDE SEQUENCE [LARGE SCALE GENOMIC DNA]</scope>
    <source>
        <strain evidence="15 16">A217</strain>
    </source>
</reference>
<dbReference type="SUPFAM" id="SSF51998">
    <property type="entry name" value="PFL-like glycyl radical enzymes"/>
    <property type="match status" value="1"/>
</dbReference>
<evidence type="ECO:0000256" key="2">
    <source>
        <dbReference type="ARBA" id="ARBA00007405"/>
    </source>
</evidence>
<keyword evidence="16" id="KW-1185">Reference proteome</keyword>
<dbReference type="Proteomes" id="UP000240429">
    <property type="component" value="Unassembled WGS sequence"/>
</dbReference>
<dbReference type="GO" id="GO:0031419">
    <property type="term" value="F:cobalamin binding"/>
    <property type="evidence" value="ECO:0007669"/>
    <property type="project" value="UniProtKB-KW"/>
</dbReference>
<gene>
    <name evidence="15" type="ORF">C6Y14_22835</name>
</gene>
<dbReference type="NCBIfam" id="TIGR02504">
    <property type="entry name" value="NrdJ_Z"/>
    <property type="match status" value="1"/>
</dbReference>
<keyword evidence="6 11" id="KW-0560">Oxidoreductase</keyword>
<evidence type="ECO:0000313" key="15">
    <source>
        <dbReference type="EMBL" id="PSM40854.1"/>
    </source>
</evidence>
<comment type="caution">
    <text evidence="15">The sequence shown here is derived from an EMBL/GenBank/DDBJ whole genome shotgun (WGS) entry which is preliminary data.</text>
</comment>
<feature type="region of interest" description="Disordered" evidence="12">
    <location>
        <begin position="1"/>
        <end position="30"/>
    </location>
</feature>
<dbReference type="GO" id="GO:0004748">
    <property type="term" value="F:ribonucleoside-diphosphate reductase activity, thioredoxin disulfide as acceptor"/>
    <property type="evidence" value="ECO:0007669"/>
    <property type="project" value="UniProtKB-EC"/>
</dbReference>
<evidence type="ECO:0000313" key="16">
    <source>
        <dbReference type="Proteomes" id="UP000240429"/>
    </source>
</evidence>
<comment type="function">
    <text evidence="11">Catalyzes the reduction of ribonucleotides to deoxyribonucleotides. May function to provide a pool of deoxyribonucleotide precursors for DNA repair during oxygen limitation and/or for immediate growth after restoration of oxygen.</text>
</comment>
<comment type="similarity">
    <text evidence="2 11">Belongs to the ribonucleoside diphosphate reductase class-2 family.</text>
</comment>
<comment type="catalytic activity">
    <reaction evidence="10 11">
        <text>a 2'-deoxyribonucleoside 5'-diphosphate + [thioredoxin]-disulfide + H2O = a ribonucleoside 5'-diphosphate + [thioredoxin]-dithiol</text>
        <dbReference type="Rhea" id="RHEA:23252"/>
        <dbReference type="Rhea" id="RHEA-COMP:10698"/>
        <dbReference type="Rhea" id="RHEA-COMP:10700"/>
        <dbReference type="ChEBI" id="CHEBI:15377"/>
        <dbReference type="ChEBI" id="CHEBI:29950"/>
        <dbReference type="ChEBI" id="CHEBI:50058"/>
        <dbReference type="ChEBI" id="CHEBI:57930"/>
        <dbReference type="ChEBI" id="CHEBI:73316"/>
        <dbReference type="EC" id="1.17.4.1"/>
    </reaction>
</comment>
<proteinExistence type="inferred from homology"/>
<dbReference type="GO" id="GO:0005524">
    <property type="term" value="F:ATP binding"/>
    <property type="evidence" value="ECO:0007669"/>
    <property type="project" value="InterPro"/>
</dbReference>
<feature type="domain" description="Ribonucleotide reductase large subunit N-terminal" evidence="13">
    <location>
        <begin position="50"/>
        <end position="113"/>
    </location>
</feature>
<evidence type="ECO:0000256" key="12">
    <source>
        <dbReference type="SAM" id="MobiDB-lite"/>
    </source>
</evidence>
<dbReference type="InterPro" id="IPR013509">
    <property type="entry name" value="RNR_lsu_N"/>
</dbReference>
<evidence type="ECO:0000256" key="1">
    <source>
        <dbReference type="ARBA" id="ARBA00001922"/>
    </source>
</evidence>
<name>A0A2P8Q3P3_9ACTN</name>
<dbReference type="GO" id="GO:0071897">
    <property type="term" value="P:DNA biosynthetic process"/>
    <property type="evidence" value="ECO:0007669"/>
    <property type="project" value="UniProtKB-KW"/>
</dbReference>
<evidence type="ECO:0000256" key="10">
    <source>
        <dbReference type="ARBA" id="ARBA00047754"/>
    </source>
</evidence>
<keyword evidence="7" id="KW-0215">Deoxyribonucleotide synthesis</keyword>
<dbReference type="Gene3D" id="3.20.70.20">
    <property type="match status" value="1"/>
</dbReference>
<feature type="domain" description="Ribonucleotide reductase large subunit C-terminal" evidence="14">
    <location>
        <begin position="116"/>
        <end position="432"/>
    </location>
</feature>